<sequence>MDRQVVISYCMARFFSFISGVISSSLLLFIHQCMYIYVLHVNYLTDHQNQQVNGLLLSTEYRISSHFYYCLIVFFLGRPSYHIISETQLSPQRPKRLLYISKLGPHAGYRSAVAQYFTPAKQKEKKRKVKQHIPSRLPRSTHIPHDHAMPCS</sequence>
<proteinExistence type="predicted"/>
<feature type="region of interest" description="Disordered" evidence="1">
    <location>
        <begin position="127"/>
        <end position="152"/>
    </location>
</feature>
<keyword evidence="4" id="KW-1185">Reference proteome</keyword>
<keyword evidence="2" id="KW-1133">Transmembrane helix</keyword>
<evidence type="ECO:0000256" key="1">
    <source>
        <dbReference type="SAM" id="MobiDB-lite"/>
    </source>
</evidence>
<gene>
    <name evidence="3" type="ORF">ASPBRDRAFT_628140</name>
</gene>
<reference evidence="4" key="1">
    <citation type="journal article" date="2017" name="Genome Biol.">
        <title>Comparative genomics reveals high biological diversity and specific adaptations in the industrially and medically important fungal genus Aspergillus.</title>
        <authorList>
            <person name="de Vries R.P."/>
            <person name="Riley R."/>
            <person name="Wiebenga A."/>
            <person name="Aguilar-Osorio G."/>
            <person name="Amillis S."/>
            <person name="Uchima C.A."/>
            <person name="Anderluh G."/>
            <person name="Asadollahi M."/>
            <person name="Askin M."/>
            <person name="Barry K."/>
            <person name="Battaglia E."/>
            <person name="Bayram O."/>
            <person name="Benocci T."/>
            <person name="Braus-Stromeyer S.A."/>
            <person name="Caldana C."/>
            <person name="Canovas D."/>
            <person name="Cerqueira G.C."/>
            <person name="Chen F."/>
            <person name="Chen W."/>
            <person name="Choi C."/>
            <person name="Clum A."/>
            <person name="Dos Santos R.A."/>
            <person name="Damasio A.R."/>
            <person name="Diallinas G."/>
            <person name="Emri T."/>
            <person name="Fekete E."/>
            <person name="Flipphi M."/>
            <person name="Freyberg S."/>
            <person name="Gallo A."/>
            <person name="Gournas C."/>
            <person name="Habgood R."/>
            <person name="Hainaut M."/>
            <person name="Harispe M.L."/>
            <person name="Henrissat B."/>
            <person name="Hilden K.S."/>
            <person name="Hope R."/>
            <person name="Hossain A."/>
            <person name="Karabika E."/>
            <person name="Karaffa L."/>
            <person name="Karanyi Z."/>
            <person name="Krasevec N."/>
            <person name="Kuo A."/>
            <person name="Kusch H."/>
            <person name="LaButti K."/>
            <person name="Lagendijk E.L."/>
            <person name="Lapidus A."/>
            <person name="Levasseur A."/>
            <person name="Lindquist E."/>
            <person name="Lipzen A."/>
            <person name="Logrieco A.F."/>
            <person name="MacCabe A."/>
            <person name="Maekelae M.R."/>
            <person name="Malavazi I."/>
            <person name="Melin P."/>
            <person name="Meyer V."/>
            <person name="Mielnichuk N."/>
            <person name="Miskei M."/>
            <person name="Molnar A.P."/>
            <person name="Mule G."/>
            <person name="Ngan C.Y."/>
            <person name="Orejas M."/>
            <person name="Orosz E."/>
            <person name="Ouedraogo J.P."/>
            <person name="Overkamp K.M."/>
            <person name="Park H.-S."/>
            <person name="Perrone G."/>
            <person name="Piumi F."/>
            <person name="Punt P.J."/>
            <person name="Ram A.F."/>
            <person name="Ramon A."/>
            <person name="Rauscher S."/>
            <person name="Record E."/>
            <person name="Riano-Pachon D.M."/>
            <person name="Robert V."/>
            <person name="Roehrig J."/>
            <person name="Ruller R."/>
            <person name="Salamov A."/>
            <person name="Salih N.S."/>
            <person name="Samson R.A."/>
            <person name="Sandor E."/>
            <person name="Sanguinetti M."/>
            <person name="Schuetze T."/>
            <person name="Sepcic K."/>
            <person name="Shelest E."/>
            <person name="Sherlock G."/>
            <person name="Sophianopoulou V."/>
            <person name="Squina F.M."/>
            <person name="Sun H."/>
            <person name="Susca A."/>
            <person name="Todd R.B."/>
            <person name="Tsang A."/>
            <person name="Unkles S.E."/>
            <person name="van de Wiele N."/>
            <person name="van Rossen-Uffink D."/>
            <person name="Oliveira J.V."/>
            <person name="Vesth T.C."/>
            <person name="Visser J."/>
            <person name="Yu J.-H."/>
            <person name="Zhou M."/>
            <person name="Andersen M.R."/>
            <person name="Archer D.B."/>
            <person name="Baker S.E."/>
            <person name="Benoit I."/>
            <person name="Brakhage A.A."/>
            <person name="Braus G.H."/>
            <person name="Fischer R."/>
            <person name="Frisvad J.C."/>
            <person name="Goldman G.H."/>
            <person name="Houbraken J."/>
            <person name="Oakley B."/>
            <person name="Pocsi I."/>
            <person name="Scazzocchio C."/>
            <person name="Seiboth B."/>
            <person name="vanKuyk P.A."/>
            <person name="Wortman J."/>
            <person name="Dyer P.S."/>
            <person name="Grigoriev I.V."/>
        </authorList>
    </citation>
    <scope>NUCLEOTIDE SEQUENCE [LARGE SCALE GENOMIC DNA]</scope>
    <source>
        <strain evidence="4">CBS 101740 / IMI 381727 / IBT 21946</strain>
    </source>
</reference>
<evidence type="ECO:0000256" key="2">
    <source>
        <dbReference type="SAM" id="Phobius"/>
    </source>
</evidence>
<keyword evidence="2" id="KW-0812">Transmembrane</keyword>
<name>A0A1L9UG23_ASPBC</name>
<feature type="transmembrane region" description="Helical" evidence="2">
    <location>
        <begin position="12"/>
        <end position="38"/>
    </location>
</feature>
<organism evidence="3 4">
    <name type="scientific">Aspergillus brasiliensis (strain CBS 101740 / IMI 381727 / IBT 21946)</name>
    <dbReference type="NCBI Taxonomy" id="767769"/>
    <lineage>
        <taxon>Eukaryota</taxon>
        <taxon>Fungi</taxon>
        <taxon>Dikarya</taxon>
        <taxon>Ascomycota</taxon>
        <taxon>Pezizomycotina</taxon>
        <taxon>Eurotiomycetes</taxon>
        <taxon>Eurotiomycetidae</taxon>
        <taxon>Eurotiales</taxon>
        <taxon>Aspergillaceae</taxon>
        <taxon>Aspergillus</taxon>
        <taxon>Aspergillus subgen. Circumdati</taxon>
    </lineage>
</organism>
<dbReference type="AlphaFoldDB" id="A0A1L9UG23"/>
<dbReference type="Proteomes" id="UP000184499">
    <property type="component" value="Unassembled WGS sequence"/>
</dbReference>
<dbReference type="VEuPathDB" id="FungiDB:ASPBRDRAFT_628140"/>
<accession>A0A1L9UG23</accession>
<evidence type="ECO:0000313" key="4">
    <source>
        <dbReference type="Proteomes" id="UP000184499"/>
    </source>
</evidence>
<evidence type="ECO:0000313" key="3">
    <source>
        <dbReference type="EMBL" id="OJJ70609.1"/>
    </source>
</evidence>
<keyword evidence="2" id="KW-0472">Membrane</keyword>
<protein>
    <submittedName>
        <fullName evidence="3">Uncharacterized protein</fullName>
    </submittedName>
</protein>
<dbReference type="RefSeq" id="XP_067477857.1">
    <property type="nucleotide sequence ID" value="XM_067628389.1"/>
</dbReference>
<feature type="compositionally biased region" description="Basic and acidic residues" evidence="1">
    <location>
        <begin position="143"/>
        <end position="152"/>
    </location>
</feature>
<dbReference type="GeneID" id="93580877"/>
<dbReference type="EMBL" id="KV878686">
    <property type="protein sequence ID" value="OJJ70609.1"/>
    <property type="molecule type" value="Genomic_DNA"/>
</dbReference>